<dbReference type="Pfam" id="PF09445">
    <property type="entry name" value="Methyltransf_15"/>
    <property type="match status" value="1"/>
</dbReference>
<evidence type="ECO:0000313" key="1">
    <source>
        <dbReference type="EMBL" id="ANB50690.1"/>
    </source>
</evidence>
<proteinExistence type="predicted"/>
<dbReference type="KEGG" id="vg:80513052"/>
<dbReference type="Proteomes" id="UP000241365">
    <property type="component" value="Segment"/>
</dbReference>
<dbReference type="Gene3D" id="3.40.50.150">
    <property type="entry name" value="Vaccinia Virus protein VP39"/>
    <property type="match status" value="1"/>
</dbReference>
<reference evidence="1 2" key="1">
    <citation type="journal article" date="2016" name="Genome Announc.">
        <title>Complete Genome Sequence of a New Megavirus Family Member Isolated from an Inland Water Lake for the First Time in India.</title>
        <authorList>
            <person name="Chatterjee A."/>
            <person name="Ali F."/>
            <person name="Bange D."/>
            <person name="Kondabagil K."/>
        </authorList>
    </citation>
    <scope>NUCLEOTIDE SEQUENCE [LARGE SCALE GENOMIC DNA]</scope>
    <source>
        <strain evidence="1">1</strain>
    </source>
</reference>
<accession>A0A167RHI6</accession>
<evidence type="ECO:0008006" key="3">
    <source>
        <dbReference type="Google" id="ProtNLM"/>
    </source>
</evidence>
<organism evidence="1 2">
    <name type="scientific">Powai lake megavirus</name>
    <dbReference type="NCBI Taxonomy" id="1842663"/>
    <lineage>
        <taxon>Viruses</taxon>
        <taxon>Varidnaviria</taxon>
        <taxon>Bamfordvirae</taxon>
        <taxon>Nucleocytoviricota</taxon>
        <taxon>Megaviricetes</taxon>
        <taxon>Imitervirales</taxon>
        <taxon>Mimiviridae</taxon>
        <taxon>Megamimivirinae</taxon>
        <taxon>Megavirus</taxon>
        <taxon>Megavirus powaiense</taxon>
    </lineage>
</organism>
<name>A0A167RHI6_9VIRU</name>
<dbReference type="RefSeq" id="YP_010776441.1">
    <property type="nucleotide sequence ID" value="NC_075034.1"/>
</dbReference>
<dbReference type="PANTHER" id="PTHR14741:SF32">
    <property type="entry name" value="TRIMETHYLGUANOSINE SYNTHASE"/>
    <property type="match status" value="1"/>
</dbReference>
<dbReference type="InterPro" id="IPR002052">
    <property type="entry name" value="DNA_methylase_N6_adenine_CS"/>
</dbReference>
<evidence type="ECO:0000313" key="2">
    <source>
        <dbReference type="Proteomes" id="UP000241365"/>
    </source>
</evidence>
<dbReference type="PANTHER" id="PTHR14741">
    <property type="entry name" value="S-ADENOSYLMETHIONINE-DEPENDENT METHYLTRANSFERASE RELATED"/>
    <property type="match status" value="1"/>
</dbReference>
<dbReference type="GO" id="GO:0071164">
    <property type="term" value="F:RNA cap trimethylguanosine synthase activity"/>
    <property type="evidence" value="ECO:0007669"/>
    <property type="project" value="TreeGrafter"/>
</dbReference>
<dbReference type="InterPro" id="IPR029063">
    <property type="entry name" value="SAM-dependent_MTases_sf"/>
</dbReference>
<dbReference type="PROSITE" id="PS00092">
    <property type="entry name" value="N6_MTASE"/>
    <property type="match status" value="1"/>
</dbReference>
<sequence>MNRYSTYNTRSNIYYKKNKRIQNIFNLKKLIFPPIVDTKINKIMIDTESIKYITFNTSAQEITNIIINSVNDFPCPLGKEPDNWISLNNQDKAKNLIITEMTAGVGGNVLNFAKYFKFVNAIEINKIRYDYLKSNVELYEYGNVNFYNDNSADLLIRQDNIIQDIIFFDPPWGGRDYKLHKTLRLDFDKISIESICDELLKKSKAKIIVMKLPSNYDFDFMFETLKIYTIDKFTLDKMVIVIIKLLNNNLI</sequence>
<dbReference type="GO" id="GO:0003676">
    <property type="term" value="F:nucleic acid binding"/>
    <property type="evidence" value="ECO:0007669"/>
    <property type="project" value="InterPro"/>
</dbReference>
<dbReference type="EMBL" id="KU877344">
    <property type="protein sequence ID" value="ANB50690.1"/>
    <property type="molecule type" value="Genomic_DNA"/>
</dbReference>
<dbReference type="SUPFAM" id="SSF53335">
    <property type="entry name" value="S-adenosyl-L-methionine-dependent methyltransferases"/>
    <property type="match status" value="1"/>
</dbReference>
<keyword evidence="2" id="KW-1185">Reference proteome</keyword>
<dbReference type="InterPro" id="IPR019012">
    <property type="entry name" value="RNA_cap_Gua-N2-MeTrfase"/>
</dbReference>
<protein>
    <recommendedName>
        <fullName evidence="3">Methyltransferase</fullName>
    </recommendedName>
</protein>
<dbReference type="GeneID" id="80513052"/>